<keyword evidence="2" id="KW-1185">Reference proteome</keyword>
<reference evidence="1 2" key="1">
    <citation type="submission" date="2021-06" db="EMBL/GenBank/DDBJ databases">
        <authorList>
            <person name="Palmer J.M."/>
        </authorList>
    </citation>
    <scope>NUCLEOTIDE SEQUENCE [LARGE SCALE GENOMIC DNA]</scope>
    <source>
        <strain evidence="1 2">GA_2019</strain>
        <tissue evidence="1">Muscle</tissue>
    </source>
</reference>
<gene>
    <name evidence="1" type="ORF">GOODEAATRI_003223</name>
</gene>
<evidence type="ECO:0000313" key="1">
    <source>
        <dbReference type="EMBL" id="MEQ2170717.1"/>
    </source>
</evidence>
<sequence length="120" mass="13964">MKCHFSLGSTLASSTPFSPFCDQFPLLAFPARYWLSWYLFVSRSHRGCAGSKCDVNRLLFTDWLWTWSAICQWHEKVLAEVAERIYYDKPHILPHTIVLGKARKTQQQLLKYCGKPYGCD</sequence>
<name>A0ABV0NH41_9TELE</name>
<proteinExistence type="predicted"/>
<organism evidence="1 2">
    <name type="scientific">Goodea atripinnis</name>
    <dbReference type="NCBI Taxonomy" id="208336"/>
    <lineage>
        <taxon>Eukaryota</taxon>
        <taxon>Metazoa</taxon>
        <taxon>Chordata</taxon>
        <taxon>Craniata</taxon>
        <taxon>Vertebrata</taxon>
        <taxon>Euteleostomi</taxon>
        <taxon>Actinopterygii</taxon>
        <taxon>Neopterygii</taxon>
        <taxon>Teleostei</taxon>
        <taxon>Neoteleostei</taxon>
        <taxon>Acanthomorphata</taxon>
        <taxon>Ovalentaria</taxon>
        <taxon>Atherinomorphae</taxon>
        <taxon>Cyprinodontiformes</taxon>
        <taxon>Goodeidae</taxon>
        <taxon>Goodea</taxon>
    </lineage>
</organism>
<evidence type="ECO:0000313" key="2">
    <source>
        <dbReference type="Proteomes" id="UP001476798"/>
    </source>
</evidence>
<protein>
    <submittedName>
        <fullName evidence="1">Uncharacterized protein</fullName>
    </submittedName>
</protein>
<dbReference type="Proteomes" id="UP001476798">
    <property type="component" value="Unassembled WGS sequence"/>
</dbReference>
<accession>A0ABV0NH41</accession>
<comment type="caution">
    <text evidence="1">The sequence shown here is derived from an EMBL/GenBank/DDBJ whole genome shotgun (WGS) entry which is preliminary data.</text>
</comment>
<dbReference type="EMBL" id="JAHRIO010040102">
    <property type="protein sequence ID" value="MEQ2170717.1"/>
    <property type="molecule type" value="Genomic_DNA"/>
</dbReference>